<proteinExistence type="inferred from homology"/>
<keyword evidence="6" id="KW-1015">Disulfide bond</keyword>
<evidence type="ECO:0000256" key="8">
    <source>
        <dbReference type="SAM" id="SignalP"/>
    </source>
</evidence>
<evidence type="ECO:0000256" key="2">
    <source>
        <dbReference type="ARBA" id="ARBA00006050"/>
    </source>
</evidence>
<dbReference type="Gene3D" id="1.20.1250.70">
    <property type="entry name" value="Interleukin-15/Interleukin-21"/>
    <property type="match status" value="1"/>
</dbReference>
<accession>A0A437DMC6</accession>
<evidence type="ECO:0000313" key="10">
    <source>
        <dbReference type="Proteomes" id="UP000283210"/>
    </source>
</evidence>
<dbReference type="PANTHER" id="PTHR14356">
    <property type="entry name" value="INTERLEUKIN-15-RELATED"/>
    <property type="match status" value="1"/>
</dbReference>
<keyword evidence="5 8" id="KW-0732">Signal</keyword>
<evidence type="ECO:0000256" key="5">
    <source>
        <dbReference type="ARBA" id="ARBA00022729"/>
    </source>
</evidence>
<dbReference type="GO" id="GO:0006955">
    <property type="term" value="P:immune response"/>
    <property type="evidence" value="ECO:0007669"/>
    <property type="project" value="InterPro"/>
</dbReference>
<dbReference type="InterPro" id="IPR003443">
    <property type="entry name" value="IL-15/IL-21_fam"/>
</dbReference>
<dbReference type="AlphaFoldDB" id="A0A437DMC6"/>
<reference evidence="9 10" key="1">
    <citation type="submission" date="2018-11" db="EMBL/GenBank/DDBJ databases">
        <authorList>
            <person name="Lopez-Roques C."/>
            <person name="Donnadieu C."/>
            <person name="Bouchez O."/>
            <person name="Klopp C."/>
            <person name="Cabau C."/>
            <person name="Zahm M."/>
        </authorList>
    </citation>
    <scope>NUCLEOTIDE SEQUENCE [LARGE SCALE GENOMIC DNA]</scope>
    <source>
        <strain evidence="9">RS831</strain>
        <tissue evidence="9">Whole body</tissue>
    </source>
</reference>
<dbReference type="GO" id="GO:0001819">
    <property type="term" value="P:positive regulation of cytokine production"/>
    <property type="evidence" value="ECO:0007669"/>
    <property type="project" value="TreeGrafter"/>
</dbReference>
<evidence type="ECO:0000256" key="6">
    <source>
        <dbReference type="ARBA" id="ARBA00023157"/>
    </source>
</evidence>
<dbReference type="Proteomes" id="UP000283210">
    <property type="component" value="Chromosome 1"/>
</dbReference>
<keyword evidence="4" id="KW-0964">Secreted</keyword>
<evidence type="ECO:0000313" key="9">
    <source>
        <dbReference type="EMBL" id="RVE76156.1"/>
    </source>
</evidence>
<keyword evidence="3 7" id="KW-0202">Cytokine</keyword>
<evidence type="ECO:0000256" key="1">
    <source>
        <dbReference type="ARBA" id="ARBA00004613"/>
    </source>
</evidence>
<dbReference type="GO" id="GO:0042119">
    <property type="term" value="P:neutrophil activation"/>
    <property type="evidence" value="ECO:0007669"/>
    <property type="project" value="TreeGrafter"/>
</dbReference>
<protein>
    <recommendedName>
        <fullName evidence="7">Interleukin</fullName>
    </recommendedName>
</protein>
<dbReference type="EMBL" id="CM012437">
    <property type="protein sequence ID" value="RVE76156.1"/>
    <property type="molecule type" value="Genomic_DNA"/>
</dbReference>
<dbReference type="PANTHER" id="PTHR14356:SF3">
    <property type="entry name" value="INTERLEUKIN-15"/>
    <property type="match status" value="1"/>
</dbReference>
<reference evidence="9 10" key="2">
    <citation type="submission" date="2019-01" db="EMBL/GenBank/DDBJ databases">
        <title>A chromosome length genome reference of the Java medaka (oryzias javanicus).</title>
        <authorList>
            <person name="Herpin A."/>
            <person name="Takehana Y."/>
            <person name="Naruse K."/>
            <person name="Ansai S."/>
            <person name="Kawaguchi M."/>
        </authorList>
    </citation>
    <scope>NUCLEOTIDE SEQUENCE [LARGE SCALE GENOMIC DNA]</scope>
    <source>
        <strain evidence="9">RS831</strain>
        <tissue evidence="9">Whole body</tissue>
    </source>
</reference>
<dbReference type="GO" id="GO:0050778">
    <property type="term" value="P:positive regulation of immune response"/>
    <property type="evidence" value="ECO:0007669"/>
    <property type="project" value="TreeGrafter"/>
</dbReference>
<dbReference type="OrthoDB" id="8905762at2759"/>
<evidence type="ECO:0000256" key="3">
    <source>
        <dbReference type="ARBA" id="ARBA00022514"/>
    </source>
</evidence>
<gene>
    <name evidence="9" type="ORF">OJAV_G00005450</name>
</gene>
<dbReference type="GO" id="GO:0042102">
    <property type="term" value="P:positive regulation of T cell proliferation"/>
    <property type="evidence" value="ECO:0007669"/>
    <property type="project" value="TreeGrafter"/>
</dbReference>
<evidence type="ECO:0000256" key="4">
    <source>
        <dbReference type="ARBA" id="ARBA00022525"/>
    </source>
</evidence>
<dbReference type="Pfam" id="PF02372">
    <property type="entry name" value="IL15"/>
    <property type="match status" value="1"/>
</dbReference>
<dbReference type="InterPro" id="IPR020439">
    <property type="entry name" value="IL-15"/>
</dbReference>
<dbReference type="OMA" id="KCYMLEL"/>
<sequence>MIVFMTALLVVLYQLTCHRNQRAKDDQIQICNLCRDNHKTQLWLSFLILSFLTTCTSAVTEIEDLLTCLDELNSTLQKSDAMLYTATISDVERCKDKVLNCYMEELIMVLSEEQMDHKRANCFFHFNATLIPEVGCPQCEMYSLQNISTFLRILTNTLQRINST</sequence>
<feature type="signal peptide" evidence="8">
    <location>
        <begin position="1"/>
        <end position="17"/>
    </location>
</feature>
<dbReference type="InterPro" id="IPR009079">
    <property type="entry name" value="4_helix_cytokine-like_core"/>
</dbReference>
<keyword evidence="10" id="KW-1185">Reference proteome</keyword>
<comment type="similarity">
    <text evidence="2 7">Belongs to the IL-15/IL-21 family.</text>
</comment>
<dbReference type="SUPFAM" id="SSF47266">
    <property type="entry name" value="4-helical cytokines"/>
    <property type="match status" value="1"/>
</dbReference>
<dbReference type="GO" id="GO:0005125">
    <property type="term" value="F:cytokine activity"/>
    <property type="evidence" value="ECO:0007669"/>
    <property type="project" value="UniProtKB-KW"/>
</dbReference>
<feature type="chain" id="PRO_5019508997" description="Interleukin" evidence="8">
    <location>
        <begin position="18"/>
        <end position="164"/>
    </location>
</feature>
<dbReference type="GO" id="GO:0005126">
    <property type="term" value="F:cytokine receptor binding"/>
    <property type="evidence" value="ECO:0007669"/>
    <property type="project" value="InterPro"/>
</dbReference>
<dbReference type="PRINTS" id="PR01930">
    <property type="entry name" value="INTRLEUKIN15"/>
</dbReference>
<comment type="subcellular location">
    <subcellularLocation>
        <location evidence="1">Secreted</location>
    </subcellularLocation>
</comment>
<name>A0A437DMC6_ORYJA</name>
<organism evidence="9 10">
    <name type="scientific">Oryzias javanicus</name>
    <name type="common">Javanese ricefish</name>
    <name type="synonym">Aplocheilus javanicus</name>
    <dbReference type="NCBI Taxonomy" id="123683"/>
    <lineage>
        <taxon>Eukaryota</taxon>
        <taxon>Metazoa</taxon>
        <taxon>Chordata</taxon>
        <taxon>Craniata</taxon>
        <taxon>Vertebrata</taxon>
        <taxon>Euteleostomi</taxon>
        <taxon>Actinopterygii</taxon>
        <taxon>Neopterygii</taxon>
        <taxon>Teleostei</taxon>
        <taxon>Neoteleostei</taxon>
        <taxon>Acanthomorphata</taxon>
        <taxon>Ovalentaria</taxon>
        <taxon>Atherinomorphae</taxon>
        <taxon>Beloniformes</taxon>
        <taxon>Adrianichthyidae</taxon>
        <taxon>Oryziinae</taxon>
        <taxon>Oryzias</taxon>
    </lineage>
</organism>
<dbReference type="GO" id="GO:0005615">
    <property type="term" value="C:extracellular space"/>
    <property type="evidence" value="ECO:0007669"/>
    <property type="project" value="UniProtKB-KW"/>
</dbReference>
<evidence type="ECO:0000256" key="7">
    <source>
        <dbReference type="RuleBase" id="RU003453"/>
    </source>
</evidence>